<dbReference type="Gene3D" id="3.40.50.300">
    <property type="entry name" value="P-loop containing nucleotide triphosphate hydrolases"/>
    <property type="match status" value="1"/>
</dbReference>
<dbReference type="Proteomes" id="UP000264693">
    <property type="component" value="Chromosome"/>
</dbReference>
<keyword evidence="1" id="KW-0548">Nucleotidyltransferase</keyword>
<sequence>MTNINDIKVDSSTILIVNSIEDTLSYLLSTLPTHSARVIKNEQKDEFLLAQANAAVKEAYIATNSKKYLILCGTTFRSEAQNSLLKVLEEPPKNIVFIIVTTTKSTILPTIFSRMPHKYLKKSQNLNSSKLDLLRLDLKDIYNFLKENQKISKNEAISIVESMLFKVKEQNINLTQKELDMFSNAIKLINLNSRPINVLTTLLLTINNRKRF</sequence>
<accession>A0A347TKI9</accession>
<evidence type="ECO:0000313" key="1">
    <source>
        <dbReference type="EMBL" id="AXX87117.1"/>
    </source>
</evidence>
<reference evidence="1 4" key="3">
    <citation type="submission" date="2018-08" db="EMBL/GenBank/DDBJ databases">
        <title>Complete genome of the Arcobacter marinus type strain JCM 15502.</title>
        <authorList>
            <person name="Miller W.G."/>
            <person name="Yee E."/>
            <person name="Huynh S."/>
            <person name="Parker C.T."/>
        </authorList>
    </citation>
    <scope>NUCLEOTIDE SEQUENCE [LARGE SCALE GENOMIC DNA]</scope>
    <source>
        <strain evidence="1 4">JCM 15502</strain>
    </source>
</reference>
<proteinExistence type="predicted"/>
<dbReference type="GO" id="GO:0003887">
    <property type="term" value="F:DNA-directed DNA polymerase activity"/>
    <property type="evidence" value="ECO:0007669"/>
    <property type="project" value="UniProtKB-EC"/>
</dbReference>
<keyword evidence="3" id="KW-1185">Reference proteome</keyword>
<dbReference type="InterPro" id="IPR027417">
    <property type="entry name" value="P-loop_NTPase"/>
</dbReference>
<evidence type="ECO:0000313" key="3">
    <source>
        <dbReference type="Proteomes" id="UP000224740"/>
    </source>
</evidence>
<dbReference type="EC" id="2.7.7.7" evidence="1"/>
<dbReference type="EMBL" id="CP032101">
    <property type="protein sequence ID" value="AXX87117.1"/>
    <property type="molecule type" value="Genomic_DNA"/>
</dbReference>
<reference evidence="3" key="1">
    <citation type="submission" date="2017-09" db="EMBL/GenBank/DDBJ databases">
        <title>Arcobacter canalis sp. nov., a new species isolated from a water canal contaminated with urban sewage.</title>
        <authorList>
            <person name="Perez-Cataluna A."/>
            <person name="Salas-Masso N."/>
            <person name="Figueras M.J."/>
        </authorList>
    </citation>
    <scope>NUCLEOTIDE SEQUENCE [LARGE SCALE GENOMIC DNA]</scope>
    <source>
        <strain evidence="3">CECT 7727</strain>
    </source>
</reference>
<evidence type="ECO:0000313" key="4">
    <source>
        <dbReference type="Proteomes" id="UP000264693"/>
    </source>
</evidence>
<name>A0A347TKI9_9BACT</name>
<keyword evidence="1" id="KW-0808">Transferase</keyword>
<dbReference type="NCBIfam" id="NF006296">
    <property type="entry name" value="PRK08485.1"/>
    <property type="match status" value="1"/>
</dbReference>
<dbReference type="KEGG" id="amar:AMRN_1381"/>
<dbReference type="Pfam" id="PF13177">
    <property type="entry name" value="DNA_pol3_delta2"/>
    <property type="match status" value="1"/>
</dbReference>
<dbReference type="SUPFAM" id="SSF52540">
    <property type="entry name" value="P-loop containing nucleoside triphosphate hydrolases"/>
    <property type="match status" value="1"/>
</dbReference>
<organism evidence="1 4">
    <name type="scientific">Malaciobacter marinus</name>
    <dbReference type="NCBI Taxonomy" id="505249"/>
    <lineage>
        <taxon>Bacteria</taxon>
        <taxon>Pseudomonadati</taxon>
        <taxon>Campylobacterota</taxon>
        <taxon>Epsilonproteobacteria</taxon>
        <taxon>Campylobacterales</taxon>
        <taxon>Arcobacteraceae</taxon>
        <taxon>Malaciobacter</taxon>
    </lineage>
</organism>
<dbReference type="RefSeq" id="WP_099310183.1">
    <property type="nucleotide sequence ID" value="NZ_CP032101.1"/>
</dbReference>
<reference evidence="2" key="2">
    <citation type="submission" date="2017-09" db="EMBL/GenBank/DDBJ databases">
        <authorList>
            <person name="Perez-Cataluna A."/>
            <person name="Figueras M.J."/>
            <person name="Salas-Masso N."/>
        </authorList>
    </citation>
    <scope>NUCLEOTIDE SEQUENCE</scope>
    <source>
        <strain evidence="2">CECT 7727</strain>
    </source>
</reference>
<evidence type="ECO:0000313" key="2">
    <source>
        <dbReference type="EMBL" id="PHO16326.1"/>
    </source>
</evidence>
<dbReference type="Proteomes" id="UP000224740">
    <property type="component" value="Unassembled WGS sequence"/>
</dbReference>
<gene>
    <name evidence="1" type="primary">holB</name>
    <name evidence="1" type="ORF">AMRN_1381</name>
    <name evidence="2" type="ORF">CPH92_02355</name>
</gene>
<dbReference type="EMBL" id="NXAO01000011">
    <property type="protein sequence ID" value="PHO16326.1"/>
    <property type="molecule type" value="Genomic_DNA"/>
</dbReference>
<protein>
    <submittedName>
        <fullName evidence="2">DNA polymerase III subunit delta</fullName>
    </submittedName>
    <submittedName>
        <fullName evidence="1">DNA polymerase III, delta prime subunit</fullName>
        <ecNumber evidence="1">2.7.7.7</ecNumber>
    </submittedName>
</protein>
<dbReference type="AlphaFoldDB" id="A0A347TKI9"/>